<feature type="domain" description="Amine oxidase" evidence="1">
    <location>
        <begin position="11"/>
        <end position="421"/>
    </location>
</feature>
<gene>
    <name evidence="2" type="ORF">GCM10011496_21710</name>
</gene>
<organism evidence="2 3">
    <name type="scientific">Polaromonas eurypsychrophila</name>
    <dbReference type="NCBI Taxonomy" id="1614635"/>
    <lineage>
        <taxon>Bacteria</taxon>
        <taxon>Pseudomonadati</taxon>
        <taxon>Pseudomonadota</taxon>
        <taxon>Betaproteobacteria</taxon>
        <taxon>Burkholderiales</taxon>
        <taxon>Comamonadaceae</taxon>
        <taxon>Polaromonas</taxon>
    </lineage>
</organism>
<dbReference type="Pfam" id="PF01593">
    <property type="entry name" value="Amino_oxidase"/>
    <property type="match status" value="1"/>
</dbReference>
<comment type="caution">
    <text evidence="2">The sequence shown here is derived from an EMBL/GenBank/DDBJ whole genome shotgun (WGS) entry which is preliminary data.</text>
</comment>
<dbReference type="AlphaFoldDB" id="A0A916SHD9"/>
<reference evidence="2" key="2">
    <citation type="submission" date="2020-09" db="EMBL/GenBank/DDBJ databases">
        <authorList>
            <person name="Sun Q."/>
            <person name="Zhou Y."/>
        </authorList>
    </citation>
    <scope>NUCLEOTIDE SEQUENCE</scope>
    <source>
        <strain evidence="2">CGMCC 1.15322</strain>
    </source>
</reference>
<accession>A0A916SHD9</accession>
<proteinExistence type="predicted"/>
<dbReference type="Gene3D" id="3.50.50.60">
    <property type="entry name" value="FAD/NAD(P)-binding domain"/>
    <property type="match status" value="1"/>
</dbReference>
<dbReference type="PANTHER" id="PTHR42923:SF47">
    <property type="entry name" value="BLR3003 PROTEIN"/>
    <property type="match status" value="1"/>
</dbReference>
<name>A0A916SHD9_9BURK</name>
<dbReference type="InterPro" id="IPR050464">
    <property type="entry name" value="Zeta_carotene_desat/Oxidored"/>
</dbReference>
<evidence type="ECO:0000259" key="1">
    <source>
        <dbReference type="Pfam" id="PF01593"/>
    </source>
</evidence>
<dbReference type="InterPro" id="IPR017830">
    <property type="entry name" value="SQase_HpnE"/>
</dbReference>
<dbReference type="Proteomes" id="UP000620596">
    <property type="component" value="Unassembled WGS sequence"/>
</dbReference>
<dbReference type="InterPro" id="IPR002937">
    <property type="entry name" value="Amino_oxidase"/>
</dbReference>
<dbReference type="NCBIfam" id="TIGR03467">
    <property type="entry name" value="HpnE"/>
    <property type="match status" value="1"/>
</dbReference>
<dbReference type="EMBL" id="BMIG01000007">
    <property type="protein sequence ID" value="GGB00329.1"/>
    <property type="molecule type" value="Genomic_DNA"/>
</dbReference>
<evidence type="ECO:0000313" key="2">
    <source>
        <dbReference type="EMBL" id="GGB00329.1"/>
    </source>
</evidence>
<sequence>MKVAVIGAGWAGCAAAVEATRLGQQVTLIEAARIAGGRARRVDGQWPDGSALPLDNGQHILIGAYSETLKLMGDLGLKTTSLLHRMPLTLQFPDGSGLRLPALPTPLDAFAGILRARGWSWLDKVSLLLAATRWQLAGFRCAPELSVAALCIALTPAVLTTLIEPLCVAALNTPADRASGQVFLRVLRDSLFSQSGGSNLLLPRTDLSALLPDAALAWLAQHGAEVRLGTRVLALAPADTGWQVDGETFERVILACPPGEAARLVLNTGLPCKAWVDQTQALQFEAITTVYVSSRGSRLAQPMLALRASAPGGDAPAQFVFDRGQLCGPDGLLAFVVSASQGDSVALTQRVLLQARQQLGLTQAVAVQTIVEKRATFACLPGLLRPAAQLLPGLVACGDYVDGPYPATLEGAVRSGQQAARFAIK</sequence>
<dbReference type="PANTHER" id="PTHR42923">
    <property type="entry name" value="PROTOPORPHYRINOGEN OXIDASE"/>
    <property type="match status" value="1"/>
</dbReference>
<dbReference type="RefSeq" id="WP_188708533.1">
    <property type="nucleotide sequence ID" value="NZ_BMIG01000007.1"/>
</dbReference>
<dbReference type="GO" id="GO:0016491">
    <property type="term" value="F:oxidoreductase activity"/>
    <property type="evidence" value="ECO:0007669"/>
    <property type="project" value="InterPro"/>
</dbReference>
<keyword evidence="3" id="KW-1185">Reference proteome</keyword>
<evidence type="ECO:0000313" key="3">
    <source>
        <dbReference type="Proteomes" id="UP000620596"/>
    </source>
</evidence>
<dbReference type="SUPFAM" id="SSF51905">
    <property type="entry name" value="FAD/NAD(P)-binding domain"/>
    <property type="match status" value="1"/>
</dbReference>
<protein>
    <recommendedName>
        <fullName evidence="1">Amine oxidase domain-containing protein</fullName>
    </recommendedName>
</protein>
<dbReference type="InterPro" id="IPR036188">
    <property type="entry name" value="FAD/NAD-bd_sf"/>
</dbReference>
<reference evidence="2" key="1">
    <citation type="journal article" date="2014" name="Int. J. Syst. Evol. Microbiol.">
        <title>Complete genome sequence of Corynebacterium casei LMG S-19264T (=DSM 44701T), isolated from a smear-ripened cheese.</title>
        <authorList>
            <consortium name="US DOE Joint Genome Institute (JGI-PGF)"/>
            <person name="Walter F."/>
            <person name="Albersmeier A."/>
            <person name="Kalinowski J."/>
            <person name="Ruckert C."/>
        </authorList>
    </citation>
    <scope>NUCLEOTIDE SEQUENCE</scope>
    <source>
        <strain evidence="2">CGMCC 1.15322</strain>
    </source>
</reference>